<organism evidence="1 2">
    <name type="scientific">Drouetiella hepatica Uher 2000/2452</name>
    <dbReference type="NCBI Taxonomy" id="904376"/>
    <lineage>
        <taxon>Bacteria</taxon>
        <taxon>Bacillati</taxon>
        <taxon>Cyanobacteriota</taxon>
        <taxon>Cyanophyceae</taxon>
        <taxon>Oculatellales</taxon>
        <taxon>Oculatellaceae</taxon>
        <taxon>Drouetiella</taxon>
    </lineage>
</organism>
<accession>A0A951QGS4</accession>
<gene>
    <name evidence="1" type="primary">patD</name>
    <name evidence="1" type="ORF">KME15_22825</name>
</gene>
<reference evidence="1" key="1">
    <citation type="submission" date="2021-05" db="EMBL/GenBank/DDBJ databases">
        <authorList>
            <person name="Pietrasiak N."/>
            <person name="Ward R."/>
            <person name="Stajich J.E."/>
            <person name="Kurbessoian T."/>
        </authorList>
    </citation>
    <scope>NUCLEOTIDE SEQUENCE</scope>
    <source>
        <strain evidence="1">UHER 2000/2452</strain>
    </source>
</reference>
<name>A0A951QGS4_9CYAN</name>
<proteinExistence type="predicted"/>
<sequence>MLPQFQVQYRHFQQMLYLLQTQLEQSDRPQLQESLAAAQTYFQEQILSVEPETFEPAEASRIYSFQVEINKQLRLLNTDLMFLQTARLSATQSQRRQQIGDRLTLLLRYCEGILDEK</sequence>
<evidence type="ECO:0000313" key="2">
    <source>
        <dbReference type="Proteomes" id="UP000757435"/>
    </source>
</evidence>
<dbReference type="InterPro" id="IPR047810">
    <property type="entry name" value="PatD-like"/>
</dbReference>
<evidence type="ECO:0000313" key="1">
    <source>
        <dbReference type="EMBL" id="MBW4661516.1"/>
    </source>
</evidence>
<reference evidence="1" key="2">
    <citation type="journal article" date="2022" name="Microbiol. Resour. Announc.">
        <title>Metagenome Sequencing to Explore Phylogenomics of Terrestrial Cyanobacteria.</title>
        <authorList>
            <person name="Ward R.D."/>
            <person name="Stajich J.E."/>
            <person name="Johansen J.R."/>
            <person name="Huntemann M."/>
            <person name="Clum A."/>
            <person name="Foster B."/>
            <person name="Foster B."/>
            <person name="Roux S."/>
            <person name="Palaniappan K."/>
            <person name="Varghese N."/>
            <person name="Mukherjee S."/>
            <person name="Reddy T.B.K."/>
            <person name="Daum C."/>
            <person name="Copeland A."/>
            <person name="Chen I.A."/>
            <person name="Ivanova N.N."/>
            <person name="Kyrpides N.C."/>
            <person name="Shapiro N."/>
            <person name="Eloe-Fadrosh E.A."/>
            <person name="Pietrasiak N."/>
        </authorList>
    </citation>
    <scope>NUCLEOTIDE SEQUENCE</scope>
    <source>
        <strain evidence="1">UHER 2000/2452</strain>
    </source>
</reference>
<protein>
    <submittedName>
        <fullName evidence="1">Heterocyst frequency control protein PatD</fullName>
    </submittedName>
</protein>
<dbReference type="AlphaFoldDB" id="A0A951QGS4"/>
<comment type="caution">
    <text evidence="1">The sequence shown here is derived from an EMBL/GenBank/DDBJ whole genome shotgun (WGS) entry which is preliminary data.</text>
</comment>
<dbReference type="NCBIfam" id="NF037954">
    <property type="entry name" value="het_cyst_PatD"/>
    <property type="match status" value="1"/>
</dbReference>
<dbReference type="Proteomes" id="UP000757435">
    <property type="component" value="Unassembled WGS sequence"/>
</dbReference>
<dbReference type="EMBL" id="JAHHHD010000039">
    <property type="protein sequence ID" value="MBW4661516.1"/>
    <property type="molecule type" value="Genomic_DNA"/>
</dbReference>